<dbReference type="Pfam" id="PF00534">
    <property type="entry name" value="Glycos_transf_1"/>
    <property type="match status" value="1"/>
</dbReference>
<dbReference type="InterPro" id="IPR029044">
    <property type="entry name" value="Nucleotide-diphossugar_trans"/>
</dbReference>
<sequence length="679" mass="77366">MKRINPLPSLKMSPYVYEDSHYLLGADASSVSGPNIGWGGVNLTITCLSMNRVTLTEKLLNSIERNIPDFKGRVLIVDNGSKKEELEKLYAIVSRSSLNVDVVELGENYGVSGGRNRTIPHLRTPWAMFLDNDIYFISNPLPRLQKDLAQLGCHFINMPLLDSDCETLFAKGGNIYVSPESETIHVGAGSVCRQEKVSEYDGEGFLSTFLFGGASVVNVETFKHIGCYDENMFIGFEDIDFSIRLFQSGMKVGNCGAISLVHDHPKPTSDSDIDYERTRFTRDILKKSADYLENKHGMKFWSAPVDEWLDEKQRTLNVNSDDEFENFELFNMGNHAVIDRRPRIALVIDTENWAFSNIAHQLEKNLSLYYEFIIIPTSVIDNISQLLMMTKDCHITHFFWRESLRLIQDPYYIGYNNSIGYSERQFYDAFLDNRIITSSVYDHLFLSEDKILERESFYNDIISGYTVSSSKLYEIYKGISIYPNPSLIAEDGVDLSLFRPINIDRFNNLLSRPLIIGWAGNSKWAGELEDFKGYHSLLMPAVKKLCDEGLNIELHLADRQTGFIPHSEMVNYYSKIDVYICPSKIEGTPNPVLESMACGVPVISTDVGVVSDAFGPLQKEWILEERSLDALVDMLRDFYFRRDKVIPALSSENLKYIKSWDWSAKALNFKSFFDGFLDS</sequence>
<dbReference type="PANTHER" id="PTHR43179:SF12">
    <property type="entry name" value="GALACTOFURANOSYLTRANSFERASE GLFT2"/>
    <property type="match status" value="1"/>
</dbReference>
<organism evidence="6">
    <name type="scientific">Plesiomonas shigelloides</name>
    <name type="common">Aeromonas shigelloides</name>
    <dbReference type="NCBI Taxonomy" id="703"/>
    <lineage>
        <taxon>Bacteria</taxon>
        <taxon>Pseudomonadati</taxon>
        <taxon>Pseudomonadota</taxon>
        <taxon>Gammaproteobacteria</taxon>
        <taxon>Enterobacterales</taxon>
        <taxon>Enterobacteriaceae</taxon>
        <taxon>Plesiomonas</taxon>
    </lineage>
</organism>
<evidence type="ECO:0000256" key="3">
    <source>
        <dbReference type="ARBA" id="ARBA00022679"/>
    </source>
</evidence>
<dbReference type="InterPro" id="IPR001173">
    <property type="entry name" value="Glyco_trans_2-like"/>
</dbReference>
<dbReference type="SUPFAM" id="SSF53756">
    <property type="entry name" value="UDP-Glycosyltransferase/glycogen phosphorylase"/>
    <property type="match status" value="1"/>
</dbReference>
<dbReference type="InterPro" id="IPR001296">
    <property type="entry name" value="Glyco_trans_1"/>
</dbReference>
<keyword evidence="3 6" id="KW-0808">Transferase</keyword>
<proteinExistence type="inferred from homology"/>
<keyword evidence="2" id="KW-0328">Glycosyltransferase</keyword>
<comment type="similarity">
    <text evidence="1">Belongs to the glycosyltransferase 2 family.</text>
</comment>
<feature type="domain" description="Glycosyl transferase family 1" evidence="4">
    <location>
        <begin position="561"/>
        <end position="638"/>
    </location>
</feature>
<name>A0A4D6U7F7_PLESH</name>
<dbReference type="AlphaFoldDB" id="A0A4D6U7F7"/>
<feature type="domain" description="Glycosyltransferase 2-like" evidence="5">
    <location>
        <begin position="51"/>
        <end position="156"/>
    </location>
</feature>
<dbReference type="Gene3D" id="3.90.550.10">
    <property type="entry name" value="Spore Coat Polysaccharide Biosynthesis Protein SpsA, Chain A"/>
    <property type="match status" value="1"/>
</dbReference>
<evidence type="ECO:0000313" key="6">
    <source>
        <dbReference type="EMBL" id="QCH03186.1"/>
    </source>
</evidence>
<evidence type="ECO:0000259" key="5">
    <source>
        <dbReference type="Pfam" id="PF00535"/>
    </source>
</evidence>
<dbReference type="Gene3D" id="3.40.50.2000">
    <property type="entry name" value="Glycogen Phosphorylase B"/>
    <property type="match status" value="1"/>
</dbReference>
<dbReference type="PANTHER" id="PTHR43179">
    <property type="entry name" value="RHAMNOSYLTRANSFERASE WBBL"/>
    <property type="match status" value="1"/>
</dbReference>
<evidence type="ECO:0000259" key="4">
    <source>
        <dbReference type="Pfam" id="PF00534"/>
    </source>
</evidence>
<gene>
    <name evidence="6" type="primary">gt</name>
</gene>
<protein>
    <submittedName>
        <fullName evidence="6">Glycosyl transferase family 1</fullName>
    </submittedName>
</protein>
<dbReference type="Pfam" id="PF00535">
    <property type="entry name" value="Glycos_transf_2"/>
    <property type="match status" value="1"/>
</dbReference>
<accession>A0A4D6U7F7</accession>
<dbReference type="EMBL" id="MK551183">
    <property type="protein sequence ID" value="QCH03186.1"/>
    <property type="molecule type" value="Genomic_DNA"/>
</dbReference>
<dbReference type="SUPFAM" id="SSF53448">
    <property type="entry name" value="Nucleotide-diphospho-sugar transferases"/>
    <property type="match status" value="1"/>
</dbReference>
<dbReference type="GO" id="GO:0016757">
    <property type="term" value="F:glycosyltransferase activity"/>
    <property type="evidence" value="ECO:0007669"/>
    <property type="project" value="UniProtKB-KW"/>
</dbReference>
<evidence type="ECO:0000256" key="2">
    <source>
        <dbReference type="ARBA" id="ARBA00022676"/>
    </source>
</evidence>
<reference evidence="6" key="1">
    <citation type="journal article" date="2019" name="Front. Microbiol.">
        <title>O-Antigen Gene Clusters of Plesiomonas shigelloides Serogroups and Its Application in Development of a Molecular Serotyping Scheme.</title>
        <authorList>
            <person name="Xi D."/>
            <person name="Wang X."/>
            <person name="Ning K."/>
            <person name="Liu Q."/>
            <person name="Jing F."/>
            <person name="Guo X."/>
            <person name="Cao B."/>
        </authorList>
    </citation>
    <scope>NUCLEOTIDE SEQUENCE</scope>
    <source>
        <strain evidence="6">O25H3</strain>
    </source>
</reference>
<evidence type="ECO:0000256" key="1">
    <source>
        <dbReference type="ARBA" id="ARBA00006739"/>
    </source>
</evidence>
<dbReference type="RefSeq" id="WP_152107725.1">
    <property type="nucleotide sequence ID" value="NZ_WEKD01000064.1"/>
</dbReference>